<gene>
    <name evidence="1" type="ORF">METZ01_LOCUS322021</name>
</gene>
<reference evidence="1" key="1">
    <citation type="submission" date="2018-05" db="EMBL/GenBank/DDBJ databases">
        <authorList>
            <person name="Lanie J.A."/>
            <person name="Ng W.-L."/>
            <person name="Kazmierczak K.M."/>
            <person name="Andrzejewski T.M."/>
            <person name="Davidsen T.M."/>
            <person name="Wayne K.J."/>
            <person name="Tettelin H."/>
            <person name="Glass J.I."/>
            <person name="Rusch D."/>
            <person name="Podicherti R."/>
            <person name="Tsui H.-C.T."/>
            <person name="Winkler M.E."/>
        </authorList>
    </citation>
    <scope>NUCLEOTIDE SEQUENCE</scope>
</reference>
<name>A0A382P8L7_9ZZZZ</name>
<proteinExistence type="predicted"/>
<sequence>MKRLIPILFLLICIPNLGYADIRAPKELHVGELIIIEGCRGEYCYQFCDDTIEIEIDQRDGVSTSYWFRKLVDGKFSEQVRSENPIGIKASSPFTFYSDLDGPSPIATCDAGVIVKPIEQKIVVRDRGDYLVEEVMNKSSTYLKVGDKIDTPISSSGEGFTIVRRKGRWTRFFEPSQSDLTRCFSTGDCSDLKLKVNREAKVETWIKLEVGGVVGFAPDDGFLICWLGSDLPAWRSYLRKLWARLGSNQSPLSTDCTPYSP</sequence>
<dbReference type="EMBL" id="UINC01105320">
    <property type="protein sequence ID" value="SVC69167.1"/>
    <property type="molecule type" value="Genomic_DNA"/>
</dbReference>
<dbReference type="AlphaFoldDB" id="A0A382P8L7"/>
<organism evidence="1">
    <name type="scientific">marine metagenome</name>
    <dbReference type="NCBI Taxonomy" id="408172"/>
    <lineage>
        <taxon>unclassified sequences</taxon>
        <taxon>metagenomes</taxon>
        <taxon>ecological metagenomes</taxon>
    </lineage>
</organism>
<accession>A0A382P8L7</accession>
<protein>
    <submittedName>
        <fullName evidence="1">Uncharacterized protein</fullName>
    </submittedName>
</protein>
<evidence type="ECO:0000313" key="1">
    <source>
        <dbReference type="EMBL" id="SVC69167.1"/>
    </source>
</evidence>